<organism evidence="1 2">
    <name type="scientific">Leeia aquatica</name>
    <dbReference type="NCBI Taxonomy" id="2725557"/>
    <lineage>
        <taxon>Bacteria</taxon>
        <taxon>Pseudomonadati</taxon>
        <taxon>Pseudomonadota</taxon>
        <taxon>Betaproteobacteria</taxon>
        <taxon>Neisseriales</taxon>
        <taxon>Leeiaceae</taxon>
        <taxon>Leeia</taxon>
    </lineage>
</organism>
<reference evidence="1 2" key="1">
    <citation type="submission" date="2020-04" db="EMBL/GenBank/DDBJ databases">
        <title>Draft genome of Leeia sp. IMCC25680.</title>
        <authorList>
            <person name="Song J."/>
            <person name="Cho J.-C."/>
        </authorList>
    </citation>
    <scope>NUCLEOTIDE SEQUENCE [LARGE SCALE GENOMIC DNA]</scope>
    <source>
        <strain evidence="1 2">IMCC25680</strain>
    </source>
</reference>
<evidence type="ECO:0000313" key="1">
    <source>
        <dbReference type="EMBL" id="NLR74771.1"/>
    </source>
</evidence>
<dbReference type="InterPro" id="IPR004027">
    <property type="entry name" value="SEC_C_motif"/>
</dbReference>
<evidence type="ECO:0000313" key="2">
    <source>
        <dbReference type="Proteomes" id="UP000587991"/>
    </source>
</evidence>
<dbReference type="Pfam" id="PF02810">
    <property type="entry name" value="SEC-C"/>
    <property type="match status" value="1"/>
</dbReference>
<dbReference type="InterPro" id="IPR011978">
    <property type="entry name" value="YgfB-like"/>
</dbReference>
<dbReference type="SUPFAM" id="SSF103642">
    <property type="entry name" value="Sec-C motif"/>
    <property type="match status" value="1"/>
</dbReference>
<name>A0A847RYH5_9NEIS</name>
<dbReference type="Gene3D" id="1.20.120.740">
    <property type="entry name" value="YgfB uncharacterised protein family UPF0149, PF03695"/>
    <property type="match status" value="1"/>
</dbReference>
<dbReference type="EMBL" id="JABAIM010000001">
    <property type="protein sequence ID" value="NLR74771.1"/>
    <property type="molecule type" value="Genomic_DNA"/>
</dbReference>
<protein>
    <submittedName>
        <fullName evidence="1">UPF0149 family protein</fullName>
    </submittedName>
</protein>
<dbReference type="SUPFAM" id="SSF101327">
    <property type="entry name" value="YgfB-like"/>
    <property type="match status" value="1"/>
</dbReference>
<dbReference type="PANTHER" id="PTHR33747:SF1">
    <property type="entry name" value="ADENYLATE CYCLASE-ASSOCIATED CAP C-TERMINAL DOMAIN-CONTAINING PROTEIN"/>
    <property type="match status" value="1"/>
</dbReference>
<gene>
    <name evidence="1" type="ORF">HF682_06310</name>
</gene>
<comment type="caution">
    <text evidence="1">The sequence shown here is derived from an EMBL/GenBank/DDBJ whole genome shotgun (WGS) entry which is preliminary data.</text>
</comment>
<accession>A0A847RYH5</accession>
<dbReference type="Gene3D" id="3.10.450.50">
    <property type="match status" value="1"/>
</dbReference>
<dbReference type="RefSeq" id="WP_168876940.1">
    <property type="nucleotide sequence ID" value="NZ_JABAIM010000001.1"/>
</dbReference>
<dbReference type="AlphaFoldDB" id="A0A847RYH5"/>
<dbReference type="InterPro" id="IPR036255">
    <property type="entry name" value="YgfB-like_sf"/>
</dbReference>
<dbReference type="Proteomes" id="UP000587991">
    <property type="component" value="Unassembled WGS sequence"/>
</dbReference>
<dbReference type="NCBIfam" id="TIGR02292">
    <property type="entry name" value="ygfB_yecA"/>
    <property type="match status" value="1"/>
</dbReference>
<sequence length="243" mass="26861">MMNDKLTSLSGDELQFLSDFLQSDATGDDCLPLEAVDGLFCALVTGPQLVAAEDWLPVVWGEGEEPKFADEAERERVTSLLRRHFATVAVQLEQAVTQSATPYQPLVDEWEISKDEDVPLNGEWWAAGFLVGLEYCEQAWFGEPEREDMLEPLLMPVIELAGNEDLEPVSAKARQRRIDQLPALLLTLYRYWRTDADGQLQLAAELGAVLSNQPLRAAEAPGRNDPCSCGSGKKYKKCCGANG</sequence>
<keyword evidence="2" id="KW-1185">Reference proteome</keyword>
<dbReference type="Pfam" id="PF03695">
    <property type="entry name" value="UPF0149"/>
    <property type="match status" value="1"/>
</dbReference>
<dbReference type="PANTHER" id="PTHR33747">
    <property type="entry name" value="UPF0225 PROTEIN SCO1677"/>
    <property type="match status" value="1"/>
</dbReference>
<proteinExistence type="predicted"/>